<dbReference type="AlphaFoldDB" id="A0A2S9I564"/>
<accession>A0A2S9I564</accession>
<keyword evidence="2" id="KW-1133">Transmembrane helix</keyword>
<dbReference type="InterPro" id="IPR047744">
    <property type="entry name" value="YmiA_put-like"/>
</dbReference>
<name>A0A2S9I564_9GAMM</name>
<organism evidence="3 4">
    <name type="scientific">Pantoea coffeiphila</name>
    <dbReference type="NCBI Taxonomy" id="1465635"/>
    <lineage>
        <taxon>Bacteria</taxon>
        <taxon>Pseudomonadati</taxon>
        <taxon>Pseudomonadota</taxon>
        <taxon>Gammaproteobacteria</taxon>
        <taxon>Enterobacterales</taxon>
        <taxon>Erwiniaceae</taxon>
        <taxon>Pantoea</taxon>
    </lineage>
</organism>
<dbReference type="Proteomes" id="UP000239181">
    <property type="component" value="Unassembled WGS sequence"/>
</dbReference>
<feature type="transmembrane region" description="Helical" evidence="2">
    <location>
        <begin position="30"/>
        <end position="53"/>
    </location>
</feature>
<dbReference type="EMBL" id="PDET01000024">
    <property type="protein sequence ID" value="PRD12929.1"/>
    <property type="molecule type" value="Genomic_DNA"/>
</dbReference>
<feature type="compositionally biased region" description="Basic and acidic residues" evidence="1">
    <location>
        <begin position="14"/>
        <end position="23"/>
    </location>
</feature>
<comment type="caution">
    <text evidence="3">The sequence shown here is derived from an EMBL/GenBank/DDBJ whole genome shotgun (WGS) entry which is preliminary data.</text>
</comment>
<proteinExistence type="predicted"/>
<evidence type="ECO:0000313" key="4">
    <source>
        <dbReference type="Proteomes" id="UP000239181"/>
    </source>
</evidence>
<keyword evidence="2" id="KW-0812">Transmembrane</keyword>
<dbReference type="NCBIfam" id="NF000536">
    <property type="entry name" value="YmiA"/>
    <property type="match status" value="1"/>
</dbReference>
<protein>
    <submittedName>
        <fullName evidence="3">YmiA family putative membrane protein</fullName>
    </submittedName>
</protein>
<feature type="compositionally biased region" description="Polar residues" evidence="1">
    <location>
        <begin position="1"/>
        <end position="13"/>
    </location>
</feature>
<reference evidence="3 4" key="1">
    <citation type="submission" date="2017-10" db="EMBL/GenBank/DDBJ databases">
        <title>Draft genome of two endophytic bacteria isolated from 'guarana' Paullinia cupana (Mart.) Ducke.</title>
        <authorList>
            <person name="Siqueira K.A."/>
            <person name="Liotti R.G."/>
            <person name="Mendes T.A."/>
            <person name="Soares M.A."/>
        </authorList>
    </citation>
    <scope>NUCLEOTIDE SEQUENCE [LARGE SCALE GENOMIC DNA]</scope>
    <source>
        <strain evidence="3 4">342</strain>
    </source>
</reference>
<dbReference type="RefSeq" id="WP_105595190.1">
    <property type="nucleotide sequence ID" value="NZ_PDET01000024.1"/>
</dbReference>
<dbReference type="OrthoDB" id="6540960at2"/>
<feature type="region of interest" description="Disordered" evidence="1">
    <location>
        <begin position="1"/>
        <end position="23"/>
    </location>
</feature>
<gene>
    <name evidence="3" type="ORF">CQW29_23630</name>
</gene>
<keyword evidence="4" id="KW-1185">Reference proteome</keyword>
<dbReference type="Pfam" id="PF22868">
    <property type="entry name" value="YmiA-like"/>
    <property type="match status" value="1"/>
</dbReference>
<evidence type="ECO:0000313" key="3">
    <source>
        <dbReference type="EMBL" id="PRD12929.1"/>
    </source>
</evidence>
<evidence type="ECO:0000256" key="1">
    <source>
        <dbReference type="SAM" id="MobiDB-lite"/>
    </source>
</evidence>
<sequence length="54" mass="6211">MATRLSVRSNFGHESQDAEHSGSDNLKRNAWLALFAGSFLFWVLVVTMVWNLWN</sequence>
<keyword evidence="2" id="KW-0472">Membrane</keyword>
<evidence type="ECO:0000256" key="2">
    <source>
        <dbReference type="SAM" id="Phobius"/>
    </source>
</evidence>